<keyword evidence="8" id="KW-1185">Reference proteome</keyword>
<dbReference type="PIRSF" id="PIRSF000337">
    <property type="entry name" value="NTA_MOA"/>
    <property type="match status" value="1"/>
</dbReference>
<accession>A0ABW6S8N8</accession>
<feature type="domain" description="Luciferase-like" evidence="6">
    <location>
        <begin position="47"/>
        <end position="392"/>
    </location>
</feature>
<dbReference type="InterPro" id="IPR051260">
    <property type="entry name" value="Diverse_substr_monoxygenases"/>
</dbReference>
<keyword evidence="1" id="KW-0285">Flavoprotein</keyword>
<dbReference type="CDD" id="cd01095">
    <property type="entry name" value="Nitrilotriacetate_monoxgenase"/>
    <property type="match status" value="1"/>
</dbReference>
<dbReference type="InterPro" id="IPR036661">
    <property type="entry name" value="Luciferase-like_sf"/>
</dbReference>
<evidence type="ECO:0000256" key="5">
    <source>
        <dbReference type="ARBA" id="ARBA00033748"/>
    </source>
</evidence>
<proteinExistence type="inferred from homology"/>
<comment type="caution">
    <text evidence="7">The sequence shown here is derived from an EMBL/GenBank/DDBJ whole genome shotgun (WGS) entry which is preliminary data.</text>
</comment>
<evidence type="ECO:0000256" key="2">
    <source>
        <dbReference type="ARBA" id="ARBA00022643"/>
    </source>
</evidence>
<dbReference type="SUPFAM" id="SSF51679">
    <property type="entry name" value="Bacterial luciferase-like"/>
    <property type="match status" value="1"/>
</dbReference>
<reference evidence="7 8" key="1">
    <citation type="submission" date="2024-10" db="EMBL/GenBank/DDBJ databases">
        <title>The Natural Products Discovery Center: Release of the First 8490 Sequenced Strains for Exploring Actinobacteria Biosynthetic Diversity.</title>
        <authorList>
            <person name="Kalkreuter E."/>
            <person name="Kautsar S.A."/>
            <person name="Yang D."/>
            <person name="Bader C.D."/>
            <person name="Teijaro C.N."/>
            <person name="Fluegel L."/>
            <person name="Davis C.M."/>
            <person name="Simpson J.R."/>
            <person name="Lauterbach L."/>
            <person name="Steele A.D."/>
            <person name="Gui C."/>
            <person name="Meng S."/>
            <person name="Li G."/>
            <person name="Viehrig K."/>
            <person name="Ye F."/>
            <person name="Su P."/>
            <person name="Kiefer A.F."/>
            <person name="Nichols A."/>
            <person name="Cepeda A.J."/>
            <person name="Yan W."/>
            <person name="Fan B."/>
            <person name="Jiang Y."/>
            <person name="Adhikari A."/>
            <person name="Zheng C.-J."/>
            <person name="Schuster L."/>
            <person name="Cowan T.M."/>
            <person name="Smanski M.J."/>
            <person name="Chevrette M.G."/>
            <person name="De Carvalho L.P.S."/>
            <person name="Shen B."/>
        </authorList>
    </citation>
    <scope>NUCLEOTIDE SEQUENCE [LARGE SCALE GENOMIC DNA]</scope>
    <source>
        <strain evidence="7 8">NPDC002593</strain>
    </source>
</reference>
<dbReference type="PANTHER" id="PTHR30011">
    <property type="entry name" value="ALKANESULFONATE MONOOXYGENASE-RELATED"/>
    <property type="match status" value="1"/>
</dbReference>
<dbReference type="PANTHER" id="PTHR30011:SF16">
    <property type="entry name" value="C2H2 FINGER DOMAIN TRANSCRIPTION FACTOR (EUROFUNG)-RELATED"/>
    <property type="match status" value="1"/>
</dbReference>
<dbReference type="InterPro" id="IPR016215">
    <property type="entry name" value="NTA_MOA"/>
</dbReference>
<dbReference type="RefSeq" id="WP_051194468.1">
    <property type="nucleotide sequence ID" value="NZ_JBIAQY010000014.1"/>
</dbReference>
<gene>
    <name evidence="7" type="ORF">ACFYXQ_33035</name>
</gene>
<dbReference type="NCBIfam" id="TIGR03860">
    <property type="entry name" value="FMN_nitrolo"/>
    <property type="match status" value="1"/>
</dbReference>
<dbReference type="Pfam" id="PF00296">
    <property type="entry name" value="Bac_luciferase"/>
    <property type="match status" value="1"/>
</dbReference>
<sequence length="447" mass="48887">MSAGFAESLRGQASSGTPRQLHLNVNVNSSGRHPASWQVQPDPLGFLNPDYFEEIGRLAERGRLDAVFFSDGFDYGAPAVARPWQSLDPFIPLTAVARVTEHVGLVATVSSSFQHPYNIARVVASLDQISGGRAAWNVVATRSPQAAPLFGLDALAGHDDRYARAAEAVEVVLALWNSWDRDALIADRKSGKFADVDRIHPIAHRGEHFTVSGALNVPRSPQGRPVLLQAGGSAQGIALAARYADAVFSVAHTLEGAQEFYRDVKQQALAHGRRDDQVVILPGLFPILGSTEREARERKQWLDDVAGFDRELESLSTTLGLEPGDLHLDRQLPWDLLDRTTVNSSQGFAAAILDLARRDELTVRELLERNPNGHRSIVGTPEQVADSIEKWFVGRAADGFNLNVDFFPDGLAAIVDQLVPELQRRGIFRTEYSGTTLRSNLGLEEPS</sequence>
<dbReference type="EMBL" id="JBIAQY010000014">
    <property type="protein sequence ID" value="MFF3572604.1"/>
    <property type="molecule type" value="Genomic_DNA"/>
</dbReference>
<comment type="similarity">
    <text evidence="5">Belongs to the NtaA/SnaA/DszA monooxygenase family.</text>
</comment>
<evidence type="ECO:0000313" key="7">
    <source>
        <dbReference type="EMBL" id="MFF3572604.1"/>
    </source>
</evidence>
<evidence type="ECO:0000256" key="1">
    <source>
        <dbReference type="ARBA" id="ARBA00022630"/>
    </source>
</evidence>
<keyword evidence="4" id="KW-0503">Monooxygenase</keyword>
<dbReference type="GO" id="GO:0016491">
    <property type="term" value="F:oxidoreductase activity"/>
    <property type="evidence" value="ECO:0007669"/>
    <property type="project" value="UniProtKB-KW"/>
</dbReference>
<dbReference type="Gene3D" id="3.20.20.30">
    <property type="entry name" value="Luciferase-like domain"/>
    <property type="match status" value="1"/>
</dbReference>
<evidence type="ECO:0000256" key="3">
    <source>
        <dbReference type="ARBA" id="ARBA00023002"/>
    </source>
</evidence>
<evidence type="ECO:0000259" key="6">
    <source>
        <dbReference type="Pfam" id="PF00296"/>
    </source>
</evidence>
<dbReference type="InterPro" id="IPR011251">
    <property type="entry name" value="Luciferase-like_dom"/>
</dbReference>
<dbReference type="Proteomes" id="UP001601992">
    <property type="component" value="Unassembled WGS sequence"/>
</dbReference>
<organism evidence="7 8">
    <name type="scientific">Nocardia jiangxiensis</name>
    <dbReference type="NCBI Taxonomy" id="282685"/>
    <lineage>
        <taxon>Bacteria</taxon>
        <taxon>Bacillati</taxon>
        <taxon>Actinomycetota</taxon>
        <taxon>Actinomycetes</taxon>
        <taxon>Mycobacteriales</taxon>
        <taxon>Nocardiaceae</taxon>
        <taxon>Nocardia</taxon>
    </lineage>
</organism>
<evidence type="ECO:0000313" key="8">
    <source>
        <dbReference type="Proteomes" id="UP001601992"/>
    </source>
</evidence>
<name>A0ABW6S8N8_9NOCA</name>
<evidence type="ECO:0000256" key="4">
    <source>
        <dbReference type="ARBA" id="ARBA00023033"/>
    </source>
</evidence>
<protein>
    <submittedName>
        <fullName evidence="7">LLM class flavin-dependent oxidoreductase</fullName>
        <ecNumber evidence="7">1.-.-.-</ecNumber>
    </submittedName>
</protein>
<keyword evidence="3 7" id="KW-0560">Oxidoreductase</keyword>
<keyword evidence="2" id="KW-0288">FMN</keyword>
<dbReference type="EC" id="1.-.-.-" evidence="7"/>